<feature type="compositionally biased region" description="Polar residues" evidence="4">
    <location>
        <begin position="488"/>
        <end position="502"/>
    </location>
</feature>
<dbReference type="InterPro" id="IPR036866">
    <property type="entry name" value="RibonucZ/Hydroxyglut_hydro"/>
</dbReference>
<evidence type="ECO:0000256" key="4">
    <source>
        <dbReference type="SAM" id="MobiDB-lite"/>
    </source>
</evidence>
<feature type="region of interest" description="Disordered" evidence="4">
    <location>
        <begin position="638"/>
        <end position="665"/>
    </location>
</feature>
<evidence type="ECO:0000313" key="6">
    <source>
        <dbReference type="Proteomes" id="UP000243015"/>
    </source>
</evidence>
<feature type="region of interest" description="Disordered" evidence="4">
    <location>
        <begin position="697"/>
        <end position="731"/>
    </location>
</feature>
<sequence>MSTFNGIVEVDNFRKHPEWPAPLACFLSHVHSDHLVGLESLRAPFVYCSAATREILLRIEKYPHRMNFAKGILESRKQHYKHLAKLLRPIPLQVPTEIELMPGNTIRVTLFDANHCPGSVMFLIEGDGKAILYTGDIRAEAWWVQSLIRNPVLIPYNMGDRRLDTIYLDTTFATKSDIHQVFPSKAEGIRELLSKIKGYPEDTIFYLRSWTFGYEDVWLALSAALGTKIHVDRYQYRLYNSLSSRPGTGFGVDDSLYLCGFRLGNSSVPGCLTNDPSARVHSCEPGVMCSRITSGKSVDITPIVTRTQDGYEIPEVGAGGGKGDLEQSHELELPDHATFKRFLDLCKEQIKEPDTRDLVVSTLSRAYESTRAAISLGEYGLKDEEEITLAKLVTTIGQGLKQKEKESLPNTIKFPYSRHSCYSELCQLVGAFRPRDIYPCTVDPLTWTEGVSMRSLFGHLCSSSTFRHDNRMREGNPRPSKRQKRGSDAQSEVLSSQPSAADSQHKLELQLTSSQPQEDINHLSQTGEQEDLEDSLADYPTSFPTQLTAQSSESPATRFKAIKQAMLEDYQNDEINFLLPSFTDSQPDVEPTSHQLHVSKDSEEAQIHSQSSVSQRDLQIEQEELDLQLSLCVSRTFTTTTNEEDQEDDDDEGDDGENTNNDGESIVSLSSSAFYSQPQPQSQPHVIIVKPAENCNQNPADTILVPSSAPGPETDIDSGPPGPCRPEASSRARKELRVAAYRAAKKGTYQAWTNTCPLISVDDHTHPEIEL</sequence>
<name>A0A178EXH8_TRIRU</name>
<dbReference type="GO" id="GO:0006303">
    <property type="term" value="P:double-strand break repair via nonhomologous end joining"/>
    <property type="evidence" value="ECO:0007669"/>
    <property type="project" value="TreeGrafter"/>
</dbReference>
<evidence type="ECO:0000256" key="1">
    <source>
        <dbReference type="ARBA" id="ARBA00022722"/>
    </source>
</evidence>
<evidence type="ECO:0000313" key="5">
    <source>
        <dbReference type="EMBL" id="OAL63977.1"/>
    </source>
</evidence>
<feature type="compositionally biased region" description="Polar residues" evidence="4">
    <location>
        <begin position="607"/>
        <end position="617"/>
    </location>
</feature>
<feature type="region of interest" description="Disordered" evidence="4">
    <location>
        <begin position="581"/>
        <end position="617"/>
    </location>
</feature>
<dbReference type="VEuPathDB" id="FungiDB:TERG_05792"/>
<dbReference type="GO" id="GO:0035312">
    <property type="term" value="F:5'-3' DNA exonuclease activity"/>
    <property type="evidence" value="ECO:0007669"/>
    <property type="project" value="TreeGrafter"/>
</dbReference>
<evidence type="ECO:0000256" key="3">
    <source>
        <dbReference type="ARBA" id="ARBA00022839"/>
    </source>
</evidence>
<accession>A0A178EXH8</accession>
<dbReference type="OrthoDB" id="5561659at2759"/>
<protein>
    <submittedName>
        <fullName evidence="5">Uncharacterized protein</fullName>
    </submittedName>
</protein>
<dbReference type="PANTHER" id="PTHR23240:SF8">
    <property type="entry name" value="PROTEIN ARTEMIS"/>
    <property type="match status" value="1"/>
</dbReference>
<dbReference type="Gene3D" id="3.60.15.10">
    <property type="entry name" value="Ribonuclease Z/Hydroxyacylglutathione hydrolase-like"/>
    <property type="match status" value="1"/>
</dbReference>
<dbReference type="GO" id="GO:0000723">
    <property type="term" value="P:telomere maintenance"/>
    <property type="evidence" value="ECO:0007669"/>
    <property type="project" value="TreeGrafter"/>
</dbReference>
<feature type="compositionally biased region" description="Basic and acidic residues" evidence="4">
    <location>
        <begin position="467"/>
        <end position="476"/>
    </location>
</feature>
<dbReference type="Pfam" id="PF23023">
    <property type="entry name" value="Anti-Pycsar_Apyc1"/>
    <property type="match status" value="1"/>
</dbReference>
<dbReference type="GO" id="GO:0036297">
    <property type="term" value="P:interstrand cross-link repair"/>
    <property type="evidence" value="ECO:0007669"/>
    <property type="project" value="TreeGrafter"/>
</dbReference>
<dbReference type="SUPFAM" id="SSF56281">
    <property type="entry name" value="Metallo-hydrolase/oxidoreductase"/>
    <property type="match status" value="1"/>
</dbReference>
<feature type="region of interest" description="Disordered" evidence="4">
    <location>
        <begin position="467"/>
        <end position="533"/>
    </location>
</feature>
<dbReference type="GO" id="GO:0003684">
    <property type="term" value="F:damaged DNA binding"/>
    <property type="evidence" value="ECO:0007669"/>
    <property type="project" value="TreeGrafter"/>
</dbReference>
<keyword evidence="1" id="KW-0540">Nuclease</keyword>
<feature type="compositionally biased region" description="Acidic residues" evidence="4">
    <location>
        <begin position="642"/>
        <end position="657"/>
    </location>
</feature>
<gene>
    <name evidence="5" type="ORF">A7C99_4629</name>
</gene>
<organism evidence="5 6">
    <name type="scientific">Trichophyton rubrum</name>
    <name type="common">Athlete's foot fungus</name>
    <name type="synonym">Epidermophyton rubrum</name>
    <dbReference type="NCBI Taxonomy" id="5551"/>
    <lineage>
        <taxon>Eukaryota</taxon>
        <taxon>Fungi</taxon>
        <taxon>Dikarya</taxon>
        <taxon>Ascomycota</taxon>
        <taxon>Pezizomycotina</taxon>
        <taxon>Eurotiomycetes</taxon>
        <taxon>Eurotiomycetidae</taxon>
        <taxon>Onygenales</taxon>
        <taxon>Arthrodermataceae</taxon>
        <taxon>Trichophyton</taxon>
    </lineage>
</organism>
<keyword evidence="2" id="KW-0378">Hydrolase</keyword>
<dbReference type="AlphaFoldDB" id="A0A178EXH8"/>
<proteinExistence type="predicted"/>
<comment type="caution">
    <text evidence="5">The sequence shown here is derived from an EMBL/GenBank/DDBJ whole genome shotgun (WGS) entry which is preliminary data.</text>
</comment>
<dbReference type="Proteomes" id="UP000243015">
    <property type="component" value="Unassembled WGS sequence"/>
</dbReference>
<dbReference type="PANTHER" id="PTHR23240">
    <property type="entry name" value="DNA CROSS-LINK REPAIR PROTEIN PSO2/SNM1-RELATED"/>
    <property type="match status" value="1"/>
</dbReference>
<dbReference type="EMBL" id="LHPM01000017">
    <property type="protein sequence ID" value="OAL63977.1"/>
    <property type="molecule type" value="Genomic_DNA"/>
</dbReference>
<evidence type="ECO:0000256" key="2">
    <source>
        <dbReference type="ARBA" id="ARBA00022801"/>
    </source>
</evidence>
<reference evidence="5 6" key="1">
    <citation type="submission" date="2016-05" db="EMBL/GenBank/DDBJ databases">
        <title>Genome sequencing of Trichophyton rubrum CMCC(F)T1i isolated from hair.</title>
        <authorList>
            <person name="Zhan P."/>
            <person name="Tao Y."/>
            <person name="Liu W."/>
        </authorList>
    </citation>
    <scope>NUCLEOTIDE SEQUENCE [LARGE SCALE GENOMIC DNA]</scope>
    <source>
        <strain evidence="6">CMCC(F)T1i</strain>
    </source>
</reference>
<keyword evidence="3" id="KW-0269">Exonuclease</keyword>
<feature type="compositionally biased region" description="Polar residues" evidence="4">
    <location>
        <begin position="582"/>
        <end position="596"/>
    </location>
</feature>
<feature type="compositionally biased region" description="Polar residues" evidence="4">
    <location>
        <begin position="510"/>
        <end position="527"/>
    </location>
</feature>